<dbReference type="OrthoDB" id="9773828at2"/>
<dbReference type="GO" id="GO:0051536">
    <property type="term" value="F:iron-sulfur cluster binding"/>
    <property type="evidence" value="ECO:0007669"/>
    <property type="project" value="UniProtKB-KW"/>
</dbReference>
<proteinExistence type="predicted"/>
<evidence type="ECO:0000256" key="3">
    <source>
        <dbReference type="ARBA" id="ARBA00023014"/>
    </source>
</evidence>
<organism evidence="5 6">
    <name type="scientific">Chlorobium limicola (strain DSM 245 / NBRC 103803 / 6330)</name>
    <dbReference type="NCBI Taxonomy" id="290315"/>
    <lineage>
        <taxon>Bacteria</taxon>
        <taxon>Pseudomonadati</taxon>
        <taxon>Chlorobiota</taxon>
        <taxon>Chlorobiia</taxon>
        <taxon>Chlorobiales</taxon>
        <taxon>Chlorobiaceae</taxon>
        <taxon>Chlorobium/Pelodictyon group</taxon>
        <taxon>Chlorobium</taxon>
    </lineage>
</organism>
<evidence type="ECO:0000259" key="4">
    <source>
        <dbReference type="PROSITE" id="PS51379"/>
    </source>
</evidence>
<evidence type="ECO:0000313" key="5">
    <source>
        <dbReference type="EMBL" id="ACD90265.1"/>
    </source>
</evidence>
<dbReference type="AlphaFoldDB" id="B3ECJ0"/>
<dbReference type="RefSeq" id="WP_012466142.1">
    <property type="nucleotide sequence ID" value="NC_010803.1"/>
</dbReference>
<evidence type="ECO:0000313" key="6">
    <source>
        <dbReference type="Proteomes" id="UP000008841"/>
    </source>
</evidence>
<dbReference type="STRING" id="290315.Clim_1198"/>
<dbReference type="SUPFAM" id="SSF46548">
    <property type="entry name" value="alpha-helical ferredoxin"/>
    <property type="match status" value="1"/>
</dbReference>
<accession>B3ECJ0</accession>
<feature type="domain" description="4Fe-4S ferredoxin-type" evidence="4">
    <location>
        <begin position="158"/>
        <end position="178"/>
    </location>
</feature>
<dbReference type="EMBL" id="CP001097">
    <property type="protein sequence ID" value="ACD90265.1"/>
    <property type="molecule type" value="Genomic_DNA"/>
</dbReference>
<dbReference type="GO" id="GO:0046872">
    <property type="term" value="F:metal ion binding"/>
    <property type="evidence" value="ECO:0007669"/>
    <property type="project" value="UniProtKB-KW"/>
</dbReference>
<reference evidence="5 6" key="1">
    <citation type="submission" date="2008-05" db="EMBL/GenBank/DDBJ databases">
        <title>Complete sequence of Chlorobium limicola DSM 245.</title>
        <authorList>
            <consortium name="US DOE Joint Genome Institute"/>
            <person name="Lucas S."/>
            <person name="Copeland A."/>
            <person name="Lapidus A."/>
            <person name="Glavina del Rio T."/>
            <person name="Dalin E."/>
            <person name="Tice H."/>
            <person name="Bruce D."/>
            <person name="Goodwin L."/>
            <person name="Pitluck S."/>
            <person name="Schmutz J."/>
            <person name="Larimer F."/>
            <person name="Land M."/>
            <person name="Hauser L."/>
            <person name="Kyrpides N."/>
            <person name="Ovchinnikova G."/>
            <person name="Zhao F."/>
            <person name="Li T."/>
            <person name="Liu Z."/>
            <person name="Overmann J."/>
            <person name="Bryant D.A."/>
            <person name="Richardson P."/>
        </authorList>
    </citation>
    <scope>NUCLEOTIDE SEQUENCE [LARGE SCALE GENOMIC DNA]</scope>
    <source>
        <strain evidence="6">DSM 245 / NBRC 103803 / 6330</strain>
    </source>
</reference>
<keyword evidence="3" id="KW-0411">Iron-sulfur</keyword>
<sequence>MSILEQYRKKAAELLSSGEVKLVIGYGAGSTPDRRRALFARTTDDAARLHVDAACDANLSGYLVTEGLLSDKKKVGIFLRPEGIRSVNILAAESQLDPDQIVILGFTEENGTVSALQGTQASDFTSLMTALKDNRTTSVKEQELVEKIEAMTPQERFAFWQAEFEKCIKCYACRQVCPMCYCKRCIVDNNQPQWVHTSSHTLGNFEWNLVRAFHLSGRCVECGGCDRACPVNIPLRLINRRMANEVLDAFDHFSGMNQNQEPVLASFKKDDPETFIL</sequence>
<dbReference type="InterPro" id="IPR017900">
    <property type="entry name" value="4Fe4S_Fe_S_CS"/>
</dbReference>
<dbReference type="PROSITE" id="PS00198">
    <property type="entry name" value="4FE4S_FER_1"/>
    <property type="match status" value="2"/>
</dbReference>
<gene>
    <name evidence="5" type="ordered locus">Clim_1198</name>
</gene>
<dbReference type="Pfam" id="PF13534">
    <property type="entry name" value="Fer4_17"/>
    <property type="match status" value="1"/>
</dbReference>
<evidence type="ECO:0000256" key="2">
    <source>
        <dbReference type="ARBA" id="ARBA00023004"/>
    </source>
</evidence>
<dbReference type="eggNOG" id="COG1143">
    <property type="taxonomic scope" value="Bacteria"/>
</dbReference>
<feature type="domain" description="4Fe-4S ferredoxin-type" evidence="4">
    <location>
        <begin position="210"/>
        <end position="240"/>
    </location>
</feature>
<dbReference type="KEGG" id="cli:Clim_1198"/>
<protein>
    <submittedName>
        <fullName evidence="5">4Fe-4S ferredoxin iron-sulfur binding domain protein</fullName>
    </submittedName>
</protein>
<dbReference type="Gene3D" id="1.10.1060.10">
    <property type="entry name" value="Alpha-helical ferredoxin"/>
    <property type="match status" value="1"/>
</dbReference>
<dbReference type="PROSITE" id="PS51379">
    <property type="entry name" value="4FE4S_FER_2"/>
    <property type="match status" value="2"/>
</dbReference>
<dbReference type="HOGENOM" id="CLU_063409_0_0_10"/>
<dbReference type="InterPro" id="IPR017896">
    <property type="entry name" value="4Fe4S_Fe-S-bd"/>
</dbReference>
<evidence type="ECO:0000256" key="1">
    <source>
        <dbReference type="ARBA" id="ARBA00022723"/>
    </source>
</evidence>
<name>B3ECJ0_CHLL2</name>
<keyword evidence="1" id="KW-0479">Metal-binding</keyword>
<dbReference type="Proteomes" id="UP000008841">
    <property type="component" value="Chromosome"/>
</dbReference>
<dbReference type="InterPro" id="IPR009051">
    <property type="entry name" value="Helical_ferredxn"/>
</dbReference>
<keyword evidence="2" id="KW-0408">Iron</keyword>